<dbReference type="Gene3D" id="3.30.300.30">
    <property type="match status" value="2"/>
</dbReference>
<dbReference type="SUPFAM" id="SSF53474">
    <property type="entry name" value="alpha/beta-Hydrolases"/>
    <property type="match status" value="1"/>
</dbReference>
<dbReference type="InterPro" id="IPR020806">
    <property type="entry name" value="PKS_PP-bd"/>
</dbReference>
<dbReference type="PROSITE" id="PS50075">
    <property type="entry name" value="CARRIER"/>
    <property type="match status" value="1"/>
</dbReference>
<evidence type="ECO:0000256" key="3">
    <source>
        <dbReference type="ARBA" id="ARBA00022737"/>
    </source>
</evidence>
<dbReference type="Proteomes" id="UP000290407">
    <property type="component" value="Unassembled WGS sequence"/>
</dbReference>
<dbReference type="SMART" id="SM00823">
    <property type="entry name" value="PKS_PP"/>
    <property type="match status" value="1"/>
</dbReference>
<dbReference type="InterPro" id="IPR020845">
    <property type="entry name" value="AMP-binding_CS"/>
</dbReference>
<dbReference type="CDD" id="cd02440">
    <property type="entry name" value="AdoMet_MTases"/>
    <property type="match status" value="1"/>
</dbReference>
<dbReference type="InterPro" id="IPR001031">
    <property type="entry name" value="Thioesterase"/>
</dbReference>
<proteinExistence type="predicted"/>
<evidence type="ECO:0000313" key="6">
    <source>
        <dbReference type="Proteomes" id="UP000290407"/>
    </source>
</evidence>
<sequence length="1749" mass="194967">MLTTVPYDQLTAVDFDPFAGPDILLVTHTTEPQREIWLACQFGGNEANRSYNESISLRFTGQLSIPALERAWHALVQRHEALRSAFSADGEQMIVFRELSVPLELVDGSALSAAEQDRLVADYLKQDVQTNFDLTHGPLVKAGLIKRTDASFHFVLTAHHIVCDGWSTGILMQDLGRLYSVYVRQQEPVLPPVDAFSQYALEQRAFVETADYRQIEQFWLQQFAGSVPVLDLPVDAPRPARRTFQSDRIDFRVDGPLLQAVRQMGAKAGCSLVTTLVATVEVLIHRLTGQTDIVLGLPAAGQSATGHDRLVGHCVNLLPLRSFPQPEMTFGAYLQKRKIDLLDAFDNQQLTFGSLLKKLPIPRDSSRLPLVPMVFNMDMGLADGVTFHGLDYRFDTNPRAFENFEISINATGSADALQIEWSYNTQLFREETIRSFHRQFVELLQTLSASPDTRLGQPAAAPAPVAVTAPVTSPVRADRPGLGRRLPFASDRALHDFIRDTVRQFPHKTALRFKEQTLTYTQLNEQANQLARVLIEAGVQPGDRVGLAVERSLEMVVCLVAVMKTGAAYIPVDPRHPADRIGYVLADAGCQVLLTNRVHQGRFAVTARELLLEDLWPTLPGYATDDLPIRVAGESPVYVLYTSGTTGRPKGVQIKHNSVVNVMLSVQQQPGLSPTDKTVSLATIAFDLATVEIYLPLLTGAELVIVDTDTSRNGPALADLLRTEAITFVQATPATWRMLLESGWRGTRDVRIISCAEALSKDLAQQLLSFCGDLWNFYGPTETTIYATGKKILPDDELITIGQPIANTTIVINPENPDLSGEICISGTGVGIGYLNQATLTAEKFVTDAATGARLYRTGDLGRFLPNGDVQYMGRIDQQIKIRGHRIEPGEIEYNLLQQPDIQDAVVIAREDRPGDQRLVAYVVPSASGSDEGSSEWQEHWNTIYTLGKESESDLDLADQNLDAAIVAQVSDVANAHEQNEEWMQQSVRRIKALKPTSILELGCGGGQLVFELAPHVRQYIATDYSQPAIDTLSKKLQQQPAKWANVLAKTAPADDFTGIEPTSLDMVLIHAVAQYFPDLGYLLKVIERAANATADGGCVFIGGMQGKHTLTMYHAIDLIRRTSGTRTVAEFRTALDRRVQLDDELMADPALFYRLPAFIPRITAVDIQLREGVYRNEATRYDYDIWLYVGTPPAVATPDQRIEWDSRLSVASIGQLLSSHPQQVIQVINLPNRRTAKDHALLQFIGEARPDDFIGEVQDRYNALPETGVDPNDFWGLASQHGFRAHVRWTGSHTDNRFEVVFIPADRRAIPPKPSALVTTHERLNEYVKNPYKPFTAVSKEHIAAWKEQLRQVLPAYMVPTEFVALPKLPVTPNGKIDRKALPKPEPAEAPVVNRFVEAQTPEEKLLAGIWTGVFGLDSISVHDNFFDLGGHSMLAVRVMTQLERETGRRFPLSMLFEYPTIHRLAQLLQPDKPTRTFKSLVPIKPQGSKTPIYIIHGIGLNLLNFSSLSTYMDPEQPIYGLQARGLDGTEEPLNRMEDIAACYIQEVLEQNPTGPYAIAGYSFGGYVAYEMAQQLRAMGKEIKLLAMFDTDARALVSHKSQLSRLVWRIGRQFPKMLFIGRSLINQPKETIRYQQEYFNRQGQLLLEGLGLASKPKPSTELGHMEYIMQKHEEAFEAYRLQPYNGKLDLFRAMTRLYFVDDQVYLGWNDFARQGVRVHDVPGDHATLMYPPNDKALALALQRALDQA</sequence>
<dbReference type="EMBL" id="SBLB01000001">
    <property type="protein sequence ID" value="RYC72148.1"/>
    <property type="molecule type" value="Genomic_DNA"/>
</dbReference>
<accession>A0A4V1RX11</accession>
<organism evidence="5 6">
    <name type="scientific">Spirosoma sordidisoli</name>
    <dbReference type="NCBI Taxonomy" id="2502893"/>
    <lineage>
        <taxon>Bacteria</taxon>
        <taxon>Pseudomonadati</taxon>
        <taxon>Bacteroidota</taxon>
        <taxon>Cytophagia</taxon>
        <taxon>Cytophagales</taxon>
        <taxon>Cytophagaceae</taxon>
        <taxon>Spirosoma</taxon>
    </lineage>
</organism>
<dbReference type="Pfam" id="PF00975">
    <property type="entry name" value="Thioesterase"/>
    <property type="match status" value="1"/>
</dbReference>
<dbReference type="SUPFAM" id="SSF52777">
    <property type="entry name" value="CoA-dependent acyltransferases"/>
    <property type="match status" value="2"/>
</dbReference>
<dbReference type="SUPFAM" id="SSF56801">
    <property type="entry name" value="Acetyl-CoA synthetase-like"/>
    <property type="match status" value="1"/>
</dbReference>
<dbReference type="InterPro" id="IPR009081">
    <property type="entry name" value="PP-bd_ACP"/>
</dbReference>
<keyword evidence="6" id="KW-1185">Reference proteome</keyword>
<comment type="caution">
    <text evidence="5">The sequence shown here is derived from an EMBL/GenBank/DDBJ whole genome shotgun (WGS) entry which is preliminary data.</text>
</comment>
<dbReference type="PANTHER" id="PTHR45527:SF1">
    <property type="entry name" value="FATTY ACID SYNTHASE"/>
    <property type="match status" value="1"/>
</dbReference>
<dbReference type="CDD" id="cd05930">
    <property type="entry name" value="A_NRPS"/>
    <property type="match status" value="1"/>
</dbReference>
<dbReference type="Pfam" id="PF00668">
    <property type="entry name" value="Condensation"/>
    <property type="match status" value="1"/>
</dbReference>
<dbReference type="NCBIfam" id="TIGR01733">
    <property type="entry name" value="AA-adenyl-dom"/>
    <property type="match status" value="1"/>
</dbReference>
<dbReference type="InterPro" id="IPR045851">
    <property type="entry name" value="AMP-bd_C_sf"/>
</dbReference>
<dbReference type="InterPro" id="IPR029058">
    <property type="entry name" value="AB_hydrolase_fold"/>
</dbReference>
<evidence type="ECO:0000313" key="5">
    <source>
        <dbReference type="EMBL" id="RYC72148.1"/>
    </source>
</evidence>
<dbReference type="GO" id="GO:0009403">
    <property type="term" value="P:toxin biosynthetic process"/>
    <property type="evidence" value="ECO:0007669"/>
    <property type="project" value="UniProtKB-ARBA"/>
</dbReference>
<dbReference type="Gene3D" id="1.10.1200.10">
    <property type="entry name" value="ACP-like"/>
    <property type="match status" value="1"/>
</dbReference>
<dbReference type="InterPro" id="IPR036736">
    <property type="entry name" value="ACP-like_sf"/>
</dbReference>
<protein>
    <submittedName>
        <fullName evidence="5">Amino acid adenylation domain-containing protein</fullName>
    </submittedName>
</protein>
<name>A0A4V1RX11_9BACT</name>
<dbReference type="Gene3D" id="3.40.50.150">
    <property type="entry name" value="Vaccinia Virus protein VP39"/>
    <property type="match status" value="1"/>
</dbReference>
<feature type="domain" description="Carrier" evidence="4">
    <location>
        <begin position="1399"/>
        <end position="1474"/>
    </location>
</feature>
<dbReference type="InterPro" id="IPR000873">
    <property type="entry name" value="AMP-dep_synth/lig_dom"/>
</dbReference>
<dbReference type="SUPFAM" id="SSF53335">
    <property type="entry name" value="S-adenosyl-L-methionine-dependent methyltransferases"/>
    <property type="match status" value="1"/>
</dbReference>
<dbReference type="Gene3D" id="3.30.559.30">
    <property type="entry name" value="Nonribosomal peptide synthetase, condensation domain"/>
    <property type="match status" value="1"/>
</dbReference>
<dbReference type="GO" id="GO:0043041">
    <property type="term" value="P:amino acid activation for nonribosomal peptide biosynthetic process"/>
    <property type="evidence" value="ECO:0007669"/>
    <property type="project" value="TreeGrafter"/>
</dbReference>
<dbReference type="SUPFAM" id="SSF47336">
    <property type="entry name" value="ACP-like"/>
    <property type="match status" value="1"/>
</dbReference>
<dbReference type="GO" id="GO:0003824">
    <property type="term" value="F:catalytic activity"/>
    <property type="evidence" value="ECO:0007669"/>
    <property type="project" value="InterPro"/>
</dbReference>
<dbReference type="CDD" id="cd19531">
    <property type="entry name" value="LCL_NRPS-like"/>
    <property type="match status" value="1"/>
</dbReference>
<dbReference type="Pfam" id="PF00550">
    <property type="entry name" value="PP-binding"/>
    <property type="match status" value="1"/>
</dbReference>
<evidence type="ECO:0000259" key="4">
    <source>
        <dbReference type="PROSITE" id="PS50075"/>
    </source>
</evidence>
<dbReference type="InterPro" id="IPR001242">
    <property type="entry name" value="Condensation_dom"/>
</dbReference>
<gene>
    <name evidence="5" type="ORF">EQG79_08545</name>
</gene>
<dbReference type="InterPro" id="IPR023213">
    <property type="entry name" value="CAT-like_dom_sf"/>
</dbReference>
<dbReference type="Pfam" id="PF08242">
    <property type="entry name" value="Methyltransf_12"/>
    <property type="match status" value="1"/>
</dbReference>
<dbReference type="Gene3D" id="2.30.38.10">
    <property type="entry name" value="Luciferase, Domain 3"/>
    <property type="match status" value="1"/>
</dbReference>
<keyword evidence="3" id="KW-0677">Repeat</keyword>
<keyword evidence="2" id="KW-0597">Phosphoprotein</keyword>
<dbReference type="PANTHER" id="PTHR45527">
    <property type="entry name" value="NONRIBOSOMAL PEPTIDE SYNTHETASE"/>
    <property type="match status" value="1"/>
</dbReference>
<dbReference type="GO" id="GO:0005737">
    <property type="term" value="C:cytoplasm"/>
    <property type="evidence" value="ECO:0007669"/>
    <property type="project" value="TreeGrafter"/>
</dbReference>
<dbReference type="InterPro" id="IPR013217">
    <property type="entry name" value="Methyltransf_12"/>
</dbReference>
<evidence type="ECO:0000256" key="2">
    <source>
        <dbReference type="ARBA" id="ARBA00022553"/>
    </source>
</evidence>
<dbReference type="FunFam" id="3.40.50.980:FF:000001">
    <property type="entry name" value="Non-ribosomal peptide synthetase"/>
    <property type="match status" value="1"/>
</dbReference>
<dbReference type="Gene3D" id="3.30.559.10">
    <property type="entry name" value="Chloramphenicol acetyltransferase-like domain"/>
    <property type="match status" value="1"/>
</dbReference>
<dbReference type="GO" id="GO:0031177">
    <property type="term" value="F:phosphopantetheine binding"/>
    <property type="evidence" value="ECO:0007669"/>
    <property type="project" value="InterPro"/>
</dbReference>
<dbReference type="PROSITE" id="PS00455">
    <property type="entry name" value="AMP_BINDING"/>
    <property type="match status" value="1"/>
</dbReference>
<evidence type="ECO:0000256" key="1">
    <source>
        <dbReference type="ARBA" id="ARBA00022450"/>
    </source>
</evidence>
<dbReference type="Pfam" id="PF00501">
    <property type="entry name" value="AMP-binding"/>
    <property type="match status" value="1"/>
</dbReference>
<keyword evidence="1" id="KW-0596">Phosphopantetheine</keyword>
<dbReference type="InterPro" id="IPR010071">
    <property type="entry name" value="AA_adenyl_dom"/>
</dbReference>
<dbReference type="Gene3D" id="3.40.50.1820">
    <property type="entry name" value="alpha/beta hydrolase"/>
    <property type="match status" value="1"/>
</dbReference>
<reference evidence="5 6" key="1">
    <citation type="submission" date="2019-01" db="EMBL/GenBank/DDBJ databases">
        <title>Spirosoma flava sp. nov., a propanil-degrading bacterium isolated from herbicide-contaminated soil.</title>
        <authorList>
            <person name="Zhang L."/>
            <person name="Jiang J.-D."/>
        </authorList>
    </citation>
    <scope>NUCLEOTIDE SEQUENCE [LARGE SCALE GENOMIC DNA]</scope>
    <source>
        <strain evidence="5 6">TY50</strain>
    </source>
</reference>
<dbReference type="Gene3D" id="3.40.50.980">
    <property type="match status" value="2"/>
</dbReference>
<dbReference type="InterPro" id="IPR029063">
    <property type="entry name" value="SAM-dependent_MTases_sf"/>
</dbReference>
<dbReference type="RefSeq" id="WP_129601100.1">
    <property type="nucleotide sequence ID" value="NZ_SBLB01000001.1"/>
</dbReference>